<dbReference type="GeneID" id="10323067"/>
<dbReference type="KEGG" id="vg:10323067"/>
<name>Q6J2P0_9CAUD</name>
<dbReference type="Proteomes" id="UP000000330">
    <property type="component" value="Segment"/>
</dbReference>
<organism evidence="1 2">
    <name type="scientific">Acinetobacter phage 133</name>
    <dbReference type="NCBI Taxonomy" id="2919552"/>
    <lineage>
        <taxon>Viruses</taxon>
        <taxon>Duplodnaviria</taxon>
        <taxon>Heunggongvirae</taxon>
        <taxon>Uroviricota</taxon>
        <taxon>Caudoviricetes</taxon>
        <taxon>Pantevenvirales</taxon>
        <taxon>Straboviridae</taxon>
        <taxon>Tevenvirinae</taxon>
        <taxon>Centumtrigintavirus</taxon>
        <taxon>Centumtrigintavirus cv133</taxon>
        <taxon>Acinetobacter virus 133</taxon>
    </lineage>
</organism>
<gene>
    <name evidence="1" type="ORF">Acj133p080</name>
</gene>
<protein>
    <submittedName>
        <fullName evidence="1">Uncharacterized protein</fullName>
    </submittedName>
</protein>
<accession>Q6J2P0</accession>
<keyword evidence="2" id="KW-1185">Reference proteome</keyword>
<dbReference type="EMBL" id="HM114315">
    <property type="protein sequence ID" value="AAT38493.2"/>
    <property type="molecule type" value="Genomic_DNA"/>
</dbReference>
<evidence type="ECO:0000313" key="2">
    <source>
        <dbReference type="Proteomes" id="UP000000330"/>
    </source>
</evidence>
<dbReference type="RefSeq" id="YP_004300661.1">
    <property type="nucleotide sequence ID" value="NC_015250.1"/>
</dbReference>
<proteinExistence type="predicted"/>
<evidence type="ECO:0000313" key="1">
    <source>
        <dbReference type="EMBL" id="AAT38493.2"/>
    </source>
</evidence>
<sequence>MKFLQKMIQRLLIVLKLRCEHDPMTRGVYTGKYENTGFNHKAYFTQASKRNAQTSRMFEVETITMCKKCRTMLSEDRIMVPVKGAKNTPYMPARML</sequence>
<reference evidence="1 2" key="1">
    <citation type="journal article" date="2010" name="Virol. J.">
        <title>Genomes of the T4-related bacteriophages as windows on microbial genome evolution.</title>
        <authorList>
            <person name="Petrov V.M."/>
            <person name="Ratnayaka S."/>
            <person name="Nolan J.M."/>
            <person name="Miller E.S."/>
            <person name="Karam J.D."/>
        </authorList>
    </citation>
    <scope>NUCLEOTIDE SEQUENCE [LARGE SCALE GENOMIC DNA]</scope>
    <source>
        <strain evidence="1">Acj133</strain>
    </source>
</reference>